<dbReference type="InterPro" id="IPR052514">
    <property type="entry name" value="SAM-dependent_MTase"/>
</dbReference>
<name>A0A2K1DVP1_9FLAO</name>
<feature type="domain" description="Methyltransferase FkbM" evidence="1">
    <location>
        <begin position="61"/>
        <end position="226"/>
    </location>
</feature>
<evidence type="ECO:0000259" key="1">
    <source>
        <dbReference type="Pfam" id="PF05050"/>
    </source>
</evidence>
<accession>A0A2K1DVP1</accession>
<reference evidence="2 3" key="1">
    <citation type="submission" date="2018-01" db="EMBL/GenBank/DDBJ databases">
        <title>The draft genome of Hanstruepera neustonica JCM19743.</title>
        <authorList>
            <person name="He R.-H."/>
            <person name="Du Z.-J."/>
        </authorList>
    </citation>
    <scope>NUCLEOTIDE SEQUENCE [LARGE SCALE GENOMIC DNA]</scope>
    <source>
        <strain evidence="2 3">JCM19743</strain>
    </source>
</reference>
<dbReference type="InterPro" id="IPR029063">
    <property type="entry name" value="SAM-dependent_MTases_sf"/>
</dbReference>
<dbReference type="SUPFAM" id="SSF53335">
    <property type="entry name" value="S-adenosyl-L-methionine-dependent methyltransferases"/>
    <property type="match status" value="1"/>
</dbReference>
<dbReference type="AlphaFoldDB" id="A0A2K1DVP1"/>
<dbReference type="EMBL" id="POWF01000011">
    <property type="protein sequence ID" value="PNQ72094.1"/>
    <property type="molecule type" value="Genomic_DNA"/>
</dbReference>
<dbReference type="Pfam" id="PF05050">
    <property type="entry name" value="Methyltransf_21"/>
    <property type="match status" value="1"/>
</dbReference>
<dbReference type="RefSeq" id="WP_103053027.1">
    <property type="nucleotide sequence ID" value="NZ_POWF01000011.1"/>
</dbReference>
<keyword evidence="3" id="KW-1185">Reference proteome</keyword>
<proteinExistence type="predicted"/>
<evidence type="ECO:0000313" key="2">
    <source>
        <dbReference type="EMBL" id="PNQ72094.1"/>
    </source>
</evidence>
<comment type="caution">
    <text evidence="2">The sequence shown here is derived from an EMBL/GenBank/DDBJ whole genome shotgun (WGS) entry which is preliminary data.</text>
</comment>
<dbReference type="CDD" id="cd02440">
    <property type="entry name" value="AdoMet_MTases"/>
    <property type="match status" value="1"/>
</dbReference>
<dbReference type="InterPro" id="IPR006342">
    <property type="entry name" value="FkbM_mtfrase"/>
</dbReference>
<dbReference type="OrthoDB" id="9812600at2"/>
<dbReference type="NCBIfam" id="TIGR01444">
    <property type="entry name" value="fkbM_fam"/>
    <property type="match status" value="1"/>
</dbReference>
<organism evidence="2 3">
    <name type="scientific">Hanstruepera neustonica</name>
    <dbReference type="NCBI Taxonomy" id="1445657"/>
    <lineage>
        <taxon>Bacteria</taxon>
        <taxon>Pseudomonadati</taxon>
        <taxon>Bacteroidota</taxon>
        <taxon>Flavobacteriia</taxon>
        <taxon>Flavobacteriales</taxon>
        <taxon>Flavobacteriaceae</taxon>
        <taxon>Hanstruepera</taxon>
    </lineage>
</organism>
<gene>
    <name evidence="2" type="ORF">C1T31_13390</name>
</gene>
<dbReference type="Gene3D" id="3.40.50.150">
    <property type="entry name" value="Vaccinia Virus protein VP39"/>
    <property type="match status" value="1"/>
</dbReference>
<dbReference type="Proteomes" id="UP000236641">
    <property type="component" value="Unassembled WGS sequence"/>
</dbReference>
<evidence type="ECO:0000313" key="3">
    <source>
        <dbReference type="Proteomes" id="UP000236641"/>
    </source>
</evidence>
<dbReference type="PANTHER" id="PTHR34203:SF15">
    <property type="entry name" value="SLL1173 PROTEIN"/>
    <property type="match status" value="1"/>
</dbReference>
<sequence>MQLKTALKTLLYSVKTTKKPLEHTRLCGVPLQLLRGTVRQQVDQDDAWWFYLAKNHDVIFDIGCNVGYTALLALIQDANKRMVLVDPNPEALQIAAQNIIMNGLGNRVHYVSAFVGNQVDETVKFFTVGSGAAGSMHASHAQTASAINSYINVKTLTLDFLFNYFDLVPDLVKIDVEGAETLVMEASKKLALGTQCSFFVEMHNVEGLGMAGAVQVMLDWCQDMHYKAWYLKTGHELVDVDVVKGRGKCHLLLMPEAKTYPEYLKHVQQYGELPSSV</sequence>
<protein>
    <recommendedName>
        <fullName evidence="1">Methyltransferase FkbM domain-containing protein</fullName>
    </recommendedName>
</protein>
<dbReference type="PANTHER" id="PTHR34203">
    <property type="entry name" value="METHYLTRANSFERASE, FKBM FAMILY PROTEIN"/>
    <property type="match status" value="1"/>
</dbReference>